<dbReference type="Gene3D" id="1.25.40.20">
    <property type="entry name" value="Ankyrin repeat-containing domain"/>
    <property type="match status" value="1"/>
</dbReference>
<proteinExistence type="predicted"/>
<evidence type="ECO:0000313" key="5">
    <source>
        <dbReference type="Proteomes" id="UP001054902"/>
    </source>
</evidence>
<keyword evidence="2" id="KW-0812">Transmembrane</keyword>
<keyword evidence="3" id="KW-0732">Signal</keyword>
<gene>
    <name evidence="4" type="ORF">CTEN210_03785</name>
</gene>
<dbReference type="AlphaFoldDB" id="A0AAD3CMD9"/>
<sequence length="339" mass="37452">MANKLMIMLPLMFAARKLDGDDPQIVFLLRCSYFSVQFFIVLAVLYVYLSCQKLGKSKFKDTTIYVPPPPQPFADPNAKTQYKQTTFGEHATTTARGLLTSTLFGILMTSGLHFYRGMIVGLAMQSVMGPLNLLENKLAKAILFGGKFKDGDTPKSRKLFGEKYREELTKEDEVVDAEGKVIVLKKEKKEKKEKTFEDILLDTWDEGDKADVAPLLLALNKTNANYQTKESGWSPLMIVAALNAAKSDVVIKKLKDLGANITVKDEEGWTALHWAAFHGSASGAKCLLEQFGTKSGIMDVKDKEGKKPMEHANAEGNKDVVAVLEKMAGSAGVEDKKKD</sequence>
<dbReference type="GO" id="GO:0005739">
    <property type="term" value="C:mitochondrion"/>
    <property type="evidence" value="ECO:0007669"/>
    <property type="project" value="TreeGrafter"/>
</dbReference>
<comment type="caution">
    <text evidence="4">The sequence shown here is derived from an EMBL/GenBank/DDBJ whole genome shotgun (WGS) entry which is preliminary data.</text>
</comment>
<protein>
    <submittedName>
        <fullName evidence="4">Uncharacterized protein</fullName>
    </submittedName>
</protein>
<reference evidence="4 5" key="1">
    <citation type="journal article" date="2021" name="Sci. Rep.">
        <title>The genome of the diatom Chaetoceros tenuissimus carries an ancient integrated fragment of an extant virus.</title>
        <authorList>
            <person name="Hongo Y."/>
            <person name="Kimura K."/>
            <person name="Takaki Y."/>
            <person name="Yoshida Y."/>
            <person name="Baba S."/>
            <person name="Kobayashi G."/>
            <person name="Nagasaki K."/>
            <person name="Hano T."/>
            <person name="Tomaru Y."/>
        </authorList>
    </citation>
    <scope>NUCLEOTIDE SEQUENCE [LARGE SCALE GENOMIC DNA]</scope>
    <source>
        <strain evidence="4 5">NIES-3715</strain>
    </source>
</reference>
<evidence type="ECO:0000256" key="3">
    <source>
        <dbReference type="SAM" id="SignalP"/>
    </source>
</evidence>
<dbReference type="EMBL" id="BLLK01000022">
    <property type="protein sequence ID" value="GFH47310.1"/>
    <property type="molecule type" value="Genomic_DNA"/>
</dbReference>
<dbReference type="InterPro" id="IPR036770">
    <property type="entry name" value="Ankyrin_rpt-contain_sf"/>
</dbReference>
<feature type="chain" id="PRO_5042204700" evidence="3">
    <location>
        <begin position="21"/>
        <end position="339"/>
    </location>
</feature>
<dbReference type="SUPFAM" id="SSF48403">
    <property type="entry name" value="Ankyrin repeat"/>
    <property type="match status" value="1"/>
</dbReference>
<evidence type="ECO:0000256" key="1">
    <source>
        <dbReference type="PROSITE-ProRule" id="PRU00023"/>
    </source>
</evidence>
<name>A0AAD3CMD9_9STRA</name>
<accession>A0AAD3CMD9</accession>
<keyword evidence="2" id="KW-0472">Membrane</keyword>
<feature type="signal peptide" evidence="3">
    <location>
        <begin position="1"/>
        <end position="20"/>
    </location>
</feature>
<feature type="transmembrane region" description="Helical" evidence="2">
    <location>
        <begin position="27"/>
        <end position="49"/>
    </location>
</feature>
<keyword evidence="2" id="KW-1133">Transmembrane helix</keyword>
<dbReference type="InterPro" id="IPR002110">
    <property type="entry name" value="Ankyrin_rpt"/>
</dbReference>
<dbReference type="Pfam" id="PF10032">
    <property type="entry name" value="Pho88"/>
    <property type="match status" value="1"/>
</dbReference>
<evidence type="ECO:0000256" key="2">
    <source>
        <dbReference type="SAM" id="Phobius"/>
    </source>
</evidence>
<dbReference type="SMART" id="SM00248">
    <property type="entry name" value="ANK"/>
    <property type="match status" value="3"/>
</dbReference>
<dbReference type="PROSITE" id="PS50088">
    <property type="entry name" value="ANK_REPEAT"/>
    <property type="match status" value="1"/>
</dbReference>
<feature type="repeat" description="ANK" evidence="1">
    <location>
        <begin position="231"/>
        <end position="266"/>
    </location>
</feature>
<evidence type="ECO:0000313" key="4">
    <source>
        <dbReference type="EMBL" id="GFH47310.1"/>
    </source>
</evidence>
<dbReference type="GO" id="GO:0045047">
    <property type="term" value="P:protein targeting to ER"/>
    <property type="evidence" value="ECO:0007669"/>
    <property type="project" value="InterPro"/>
</dbReference>
<keyword evidence="1" id="KW-0040">ANK repeat</keyword>
<dbReference type="GO" id="GO:0005783">
    <property type="term" value="C:endoplasmic reticulum"/>
    <property type="evidence" value="ECO:0007669"/>
    <property type="project" value="InterPro"/>
</dbReference>
<dbReference type="InterPro" id="IPR012098">
    <property type="entry name" value="SND3_fun"/>
</dbReference>
<organism evidence="4 5">
    <name type="scientific">Chaetoceros tenuissimus</name>
    <dbReference type="NCBI Taxonomy" id="426638"/>
    <lineage>
        <taxon>Eukaryota</taxon>
        <taxon>Sar</taxon>
        <taxon>Stramenopiles</taxon>
        <taxon>Ochrophyta</taxon>
        <taxon>Bacillariophyta</taxon>
        <taxon>Coscinodiscophyceae</taxon>
        <taxon>Chaetocerotophycidae</taxon>
        <taxon>Chaetocerotales</taxon>
        <taxon>Chaetocerotaceae</taxon>
        <taxon>Chaetoceros</taxon>
    </lineage>
</organism>
<dbReference type="PANTHER" id="PTHR28112:SF1">
    <property type="entry name" value="SRP-INDEPENDENT TARGETING PROTEIN 3"/>
    <property type="match status" value="1"/>
</dbReference>
<dbReference type="Pfam" id="PF12796">
    <property type="entry name" value="Ank_2"/>
    <property type="match status" value="1"/>
</dbReference>
<dbReference type="PANTHER" id="PTHR28112">
    <property type="entry name" value="SRP-INDEPENDENT TARGETING PROTEIN 3"/>
    <property type="match status" value="1"/>
</dbReference>
<dbReference type="Proteomes" id="UP001054902">
    <property type="component" value="Unassembled WGS sequence"/>
</dbReference>
<keyword evidence="5" id="KW-1185">Reference proteome</keyword>